<dbReference type="InterPro" id="IPR032675">
    <property type="entry name" value="LRR_dom_sf"/>
</dbReference>
<dbReference type="InterPro" id="IPR001611">
    <property type="entry name" value="Leu-rich_rpt"/>
</dbReference>
<dbReference type="EMBL" id="MLAK01001031">
    <property type="protein sequence ID" value="OHS98946.1"/>
    <property type="molecule type" value="Genomic_DNA"/>
</dbReference>
<keyword evidence="1" id="KW-0433">Leucine-rich repeat</keyword>
<reference evidence="4" key="1">
    <citation type="submission" date="2016-10" db="EMBL/GenBank/DDBJ databases">
        <authorList>
            <person name="Benchimol M."/>
            <person name="Almeida L.G."/>
            <person name="Vasconcelos A.T."/>
            <person name="Perreira-Neves A."/>
            <person name="Rosa I.A."/>
            <person name="Tasca T."/>
            <person name="Bogo M.R."/>
            <person name="de Souza W."/>
        </authorList>
    </citation>
    <scope>NUCLEOTIDE SEQUENCE [LARGE SCALE GENOMIC DNA]</scope>
    <source>
        <strain evidence="4">K</strain>
    </source>
</reference>
<sequence length="1338" mass="150959">MMRSPRSPRIPIKYRRDRSMSPCVSHKDHNLKKFASNQMGQLPQTPGDLETVKNSHVLLLDLSGNRLTPKSLRNIGPNVRSLNLSQNPLNNNILPYLDKLRSLFLDDCNLISLARIPSFPNLRKLSLVNNRITDFKGIPYFPRLEYLDLRGNPLQAPVHLIIAAFGSIFLKKINQKKIETDDFRRSFELSPLVGYSLRKGRKPIAYENSREELLQSQQFLTKDVQQYIKENELNLKPKLTVTEVDEGHVIHCPYAALSIKWFKHTAPENGSEWSEIQIKNNPSILPITMSIRLHLIRCEFRIGKTKYSIYTDYPLGRGKHEYSLPFPFHPGIEGIPIEGSLMNCLGLPIPAKVAWVKEGATIAKDTKQIILTNKEINKSVACVMQPYCKQDNLIAFSTVFAATDVVKPLYPIVSGITFPETVMEEETIIFTRVMLPDREGASEIHIEKSFSPSGNWAIIETLEPGHLKYKPKGTDVGYFLRISYTPVTDDGYRGETCYFYSQAKVLSSAPKFSNPFIAGVPKTCYPLVAIADYSGGIPGNCTCDWFFSKRPINTKHGPSKRLQKVAHNTQYFTPTEEMADGYLAVLMIPVRKDDVYGEQCFYAMDTPIILDDAPRPFEVPKEAIVGKRMRFPCVCDILLSKPTGFCGFDFLKSSDTYTPREKHAGRILRVVNETGDIIVGPIKIANPVILTVRITADKWQVSHVANIEVTHKSCKPEQLEILWLRIGPNYEKAVALNTPEYVIQPEDASFQLQAVVTPLDNENHKKEPFYSDLSPVIKVDNYSEPIIVGDMSENGTITIDAYKEIDNVVWYHYMSKSQLYQIGEGLSLQLESKDVGKFIRAKVTLKNGIVVYTSSKTTVAPCMPKVEVVLPKVIHEGDIIRPQILYQGGMEGKSDQRWYRETDEGWEFVSDELNFKVTAVDVDCILRFVYIPYRNDKERGEEVMIECGPVDPLPPTARNVRIQQNSKGYLEVLCDYVGGFEGKSFIIWRVYDHKNHPKNVGKTCEREIPPNANFVGKTVDAIYVPIRFDGAGGQPVITSNQIVVEPLPTVQSAEILVKKGRVIEGNKMRCNAQLSKGATAFYQWHHGDGKAWEAIKGATEVEYIPNHDDVGFYMLCSIVAVNEKGWKSLSFAATTISPVGPPDPVLKIISTSDKILAGMILTVNVELTQKKRLLWQRETEDDWINISFEEEYVVTCNDIGCRLRALTSDGLESEPTNPIELEKTLSLYIKAMLRTASFKFIGNPKVGPVIWTVTATPYCLMMETSAGNKKKSKWNLVQAEAVDGTVDEMVLFMDKSSKFVMIPTFFNIDPRLNSIIKPTQVRDYVVSVLLGIKKSHQK</sequence>
<name>A0A1J4JIH6_9EUKA</name>
<dbReference type="PROSITE" id="PS51450">
    <property type="entry name" value="LRR"/>
    <property type="match status" value="1"/>
</dbReference>
<dbReference type="Gene3D" id="3.80.10.10">
    <property type="entry name" value="Ribonuclease Inhibitor"/>
    <property type="match status" value="1"/>
</dbReference>
<dbReference type="PANTHER" id="PTHR24366">
    <property type="entry name" value="IG(IMMUNOGLOBULIN) AND LRR(LEUCINE RICH REPEAT) DOMAINS"/>
    <property type="match status" value="1"/>
</dbReference>
<evidence type="ECO:0000256" key="1">
    <source>
        <dbReference type="ARBA" id="ARBA00022614"/>
    </source>
</evidence>
<dbReference type="Gene3D" id="2.60.40.2700">
    <property type="match status" value="1"/>
</dbReference>
<gene>
    <name evidence="4" type="ORF">TRFO_34714</name>
</gene>
<keyword evidence="5" id="KW-1185">Reference proteome</keyword>
<comment type="caution">
    <text evidence="4">The sequence shown here is derived from an EMBL/GenBank/DDBJ whole genome shotgun (WGS) entry which is preliminary data.</text>
</comment>
<dbReference type="RefSeq" id="XP_068352083.1">
    <property type="nucleotide sequence ID" value="XM_068509823.1"/>
</dbReference>
<feature type="domain" description="AIR9-like A9" evidence="3">
    <location>
        <begin position="422"/>
        <end position="500"/>
    </location>
</feature>
<feature type="domain" description="AIR9-like A9" evidence="3">
    <location>
        <begin position="527"/>
        <end position="600"/>
    </location>
</feature>
<dbReference type="SUPFAM" id="SSF52047">
    <property type="entry name" value="RNI-like"/>
    <property type="match status" value="1"/>
</dbReference>
<keyword evidence="2" id="KW-0677">Repeat</keyword>
<dbReference type="GeneID" id="94844527"/>
<accession>A0A1J4JIH6</accession>
<dbReference type="Proteomes" id="UP000179807">
    <property type="component" value="Unassembled WGS sequence"/>
</dbReference>
<dbReference type="PANTHER" id="PTHR24366:SF96">
    <property type="entry name" value="LEUCINE RICH REPEAT CONTAINING 53"/>
    <property type="match status" value="1"/>
</dbReference>
<organism evidence="4 5">
    <name type="scientific">Tritrichomonas foetus</name>
    <dbReference type="NCBI Taxonomy" id="1144522"/>
    <lineage>
        <taxon>Eukaryota</taxon>
        <taxon>Metamonada</taxon>
        <taxon>Parabasalia</taxon>
        <taxon>Tritrichomonadida</taxon>
        <taxon>Tritrichomonadidae</taxon>
        <taxon>Tritrichomonas</taxon>
    </lineage>
</organism>
<proteinExistence type="predicted"/>
<evidence type="ECO:0000256" key="2">
    <source>
        <dbReference type="ARBA" id="ARBA00022737"/>
    </source>
</evidence>
<dbReference type="OrthoDB" id="1904536at2759"/>
<evidence type="ECO:0000313" key="4">
    <source>
        <dbReference type="EMBL" id="OHS98946.1"/>
    </source>
</evidence>
<dbReference type="InterPro" id="IPR025875">
    <property type="entry name" value="Leu-rich_rpt_4"/>
</dbReference>
<dbReference type="VEuPathDB" id="TrichDB:TRFO_34714"/>
<protein>
    <recommendedName>
        <fullName evidence="3">AIR9-like A9 domain-containing protein</fullName>
    </recommendedName>
</protein>
<dbReference type="Pfam" id="PF12799">
    <property type="entry name" value="LRR_4"/>
    <property type="match status" value="1"/>
</dbReference>
<dbReference type="Pfam" id="PF23197">
    <property type="entry name" value="IG_AIR9"/>
    <property type="match status" value="4"/>
</dbReference>
<evidence type="ECO:0000259" key="3">
    <source>
        <dbReference type="Pfam" id="PF23197"/>
    </source>
</evidence>
<evidence type="ECO:0000313" key="5">
    <source>
        <dbReference type="Proteomes" id="UP000179807"/>
    </source>
</evidence>
<dbReference type="InterPro" id="IPR056284">
    <property type="entry name" value="AIR9-like_A9"/>
</dbReference>
<feature type="domain" description="AIR9-like A9" evidence="3">
    <location>
        <begin position="969"/>
        <end position="1038"/>
    </location>
</feature>
<feature type="domain" description="AIR9-like A9" evidence="3">
    <location>
        <begin position="875"/>
        <end position="944"/>
    </location>
</feature>